<dbReference type="EMBL" id="JH992974">
    <property type="protein sequence ID" value="EKX51731.1"/>
    <property type="molecule type" value="Genomic_DNA"/>
</dbReference>
<dbReference type="RefSeq" id="XP_005838711.1">
    <property type="nucleotide sequence ID" value="XM_005838654.1"/>
</dbReference>
<feature type="compositionally biased region" description="Basic and acidic residues" evidence="1">
    <location>
        <begin position="314"/>
        <end position="348"/>
    </location>
</feature>
<organism evidence="2">
    <name type="scientific">Guillardia theta (strain CCMP2712)</name>
    <name type="common">Cryptophyte</name>
    <dbReference type="NCBI Taxonomy" id="905079"/>
    <lineage>
        <taxon>Eukaryota</taxon>
        <taxon>Cryptophyceae</taxon>
        <taxon>Pyrenomonadales</taxon>
        <taxon>Geminigeraceae</taxon>
        <taxon>Guillardia</taxon>
    </lineage>
</organism>
<keyword evidence="4" id="KW-1185">Reference proteome</keyword>
<feature type="region of interest" description="Disordered" evidence="1">
    <location>
        <begin position="304"/>
        <end position="392"/>
    </location>
</feature>
<name>L1JT38_GUITC</name>
<dbReference type="Gene3D" id="3.30.470.160">
    <property type="entry name" value="Inositol polyphosphate kinase"/>
    <property type="match status" value="1"/>
</dbReference>
<dbReference type="Proteomes" id="UP000011087">
    <property type="component" value="Unassembled WGS sequence"/>
</dbReference>
<dbReference type="HOGENOM" id="CLU_593757_0_0_1"/>
<feature type="compositionally biased region" description="Basic and acidic residues" evidence="1">
    <location>
        <begin position="366"/>
        <end position="391"/>
    </location>
</feature>
<reference evidence="2 4" key="1">
    <citation type="journal article" date="2012" name="Nature">
        <title>Algal genomes reveal evolutionary mosaicism and the fate of nucleomorphs.</title>
        <authorList>
            <consortium name="DOE Joint Genome Institute"/>
            <person name="Curtis B.A."/>
            <person name="Tanifuji G."/>
            <person name="Burki F."/>
            <person name="Gruber A."/>
            <person name="Irimia M."/>
            <person name="Maruyama S."/>
            <person name="Arias M.C."/>
            <person name="Ball S.G."/>
            <person name="Gile G.H."/>
            <person name="Hirakawa Y."/>
            <person name="Hopkins J.F."/>
            <person name="Kuo A."/>
            <person name="Rensing S.A."/>
            <person name="Schmutz J."/>
            <person name="Symeonidi A."/>
            <person name="Elias M."/>
            <person name="Eveleigh R.J."/>
            <person name="Herman E.K."/>
            <person name="Klute M.J."/>
            <person name="Nakayama T."/>
            <person name="Obornik M."/>
            <person name="Reyes-Prieto A."/>
            <person name="Armbrust E.V."/>
            <person name="Aves S.J."/>
            <person name="Beiko R.G."/>
            <person name="Coutinho P."/>
            <person name="Dacks J.B."/>
            <person name="Durnford D.G."/>
            <person name="Fast N.M."/>
            <person name="Green B.R."/>
            <person name="Grisdale C.J."/>
            <person name="Hempel F."/>
            <person name="Henrissat B."/>
            <person name="Hoppner M.P."/>
            <person name="Ishida K."/>
            <person name="Kim E."/>
            <person name="Koreny L."/>
            <person name="Kroth P.G."/>
            <person name="Liu Y."/>
            <person name="Malik S.B."/>
            <person name="Maier U.G."/>
            <person name="McRose D."/>
            <person name="Mock T."/>
            <person name="Neilson J.A."/>
            <person name="Onodera N.T."/>
            <person name="Poole A.M."/>
            <person name="Pritham E.J."/>
            <person name="Richards T.A."/>
            <person name="Rocap G."/>
            <person name="Roy S.W."/>
            <person name="Sarai C."/>
            <person name="Schaack S."/>
            <person name="Shirato S."/>
            <person name="Slamovits C.H."/>
            <person name="Spencer D.F."/>
            <person name="Suzuki S."/>
            <person name="Worden A.Z."/>
            <person name="Zauner S."/>
            <person name="Barry K."/>
            <person name="Bell C."/>
            <person name="Bharti A.K."/>
            <person name="Crow J.A."/>
            <person name="Grimwood J."/>
            <person name="Kramer R."/>
            <person name="Lindquist E."/>
            <person name="Lucas S."/>
            <person name="Salamov A."/>
            <person name="McFadden G.I."/>
            <person name="Lane C.E."/>
            <person name="Keeling P.J."/>
            <person name="Gray M.W."/>
            <person name="Grigoriev I.V."/>
            <person name="Archibald J.M."/>
        </authorList>
    </citation>
    <scope>NUCLEOTIDE SEQUENCE</scope>
    <source>
        <strain evidence="2 4">CCMP2712</strain>
    </source>
</reference>
<evidence type="ECO:0000313" key="3">
    <source>
        <dbReference type="EnsemblProtists" id="EKX51731"/>
    </source>
</evidence>
<evidence type="ECO:0000313" key="4">
    <source>
        <dbReference type="Proteomes" id="UP000011087"/>
    </source>
</evidence>
<dbReference type="InterPro" id="IPR038286">
    <property type="entry name" value="IPK_sf"/>
</dbReference>
<gene>
    <name evidence="2" type="ORF">GUITHDRAFT_134097</name>
</gene>
<protein>
    <recommendedName>
        <fullName evidence="5">Sfi1 spindle body domain-containing protein</fullName>
    </recommendedName>
</protein>
<dbReference type="EnsemblProtists" id="EKX51731">
    <property type="protein sequence ID" value="EKX51731"/>
    <property type="gene ID" value="GUITHDRAFT_134097"/>
</dbReference>
<sequence length="461" mass="53107">MKGIVANDQVSRNHDKTQRSVLFFDILSEKVCSPFALNKLTVAASYWGMESIPLRHAFASWRIVSERIRAAKHSLKSVLKFWLHGAVSCFLRDWRQFCIREIELRRIQMRISLRWKIFEATNALRMWQNYFRRERMRKLRESVIASHTALSMQSRYSKEWKEFFLCSKYMEHARAAAAKALTRRRRKQILNLFWHWTSRSYWKRVRLHAGRLVEERRTKSLKASVLETWLTFLDVILSAKSFSLTSQSSNRSFPVIDEACAGLESLLFGLKMHVEKALSLNQSWDEPLLNEAIEVRERNGDADTAKKIVMTSNHVEKKGEKKEVKETNGIKEENTVKDAKETQHDEVGLKSGGEDAGATAGKKQKKESSSSTEKEDKAAAKKHEGAGHEDGFVTADHWPGCVLKKTNHVEHEALQELMGNEMRSFCPEYRGKAEEGGHELAILQDLTAGLKWGSERSRRAR</sequence>
<accession>L1JT38</accession>
<dbReference type="AlphaFoldDB" id="L1JT38"/>
<proteinExistence type="predicted"/>
<dbReference type="GeneID" id="17308516"/>
<dbReference type="PaxDb" id="55529-EKX51731"/>
<reference evidence="4" key="2">
    <citation type="submission" date="2012-11" db="EMBL/GenBank/DDBJ databases">
        <authorList>
            <person name="Kuo A."/>
            <person name="Curtis B.A."/>
            <person name="Tanifuji G."/>
            <person name="Burki F."/>
            <person name="Gruber A."/>
            <person name="Irimia M."/>
            <person name="Maruyama S."/>
            <person name="Arias M.C."/>
            <person name="Ball S.G."/>
            <person name="Gile G.H."/>
            <person name="Hirakawa Y."/>
            <person name="Hopkins J.F."/>
            <person name="Rensing S.A."/>
            <person name="Schmutz J."/>
            <person name="Symeonidi A."/>
            <person name="Elias M."/>
            <person name="Eveleigh R.J."/>
            <person name="Herman E.K."/>
            <person name="Klute M.J."/>
            <person name="Nakayama T."/>
            <person name="Obornik M."/>
            <person name="Reyes-Prieto A."/>
            <person name="Armbrust E.V."/>
            <person name="Aves S.J."/>
            <person name="Beiko R.G."/>
            <person name="Coutinho P."/>
            <person name="Dacks J.B."/>
            <person name="Durnford D.G."/>
            <person name="Fast N.M."/>
            <person name="Green B.R."/>
            <person name="Grisdale C."/>
            <person name="Hempe F."/>
            <person name="Henrissat B."/>
            <person name="Hoppner M.P."/>
            <person name="Ishida K.-I."/>
            <person name="Kim E."/>
            <person name="Koreny L."/>
            <person name="Kroth P.G."/>
            <person name="Liu Y."/>
            <person name="Malik S.-B."/>
            <person name="Maier U.G."/>
            <person name="McRose D."/>
            <person name="Mock T."/>
            <person name="Neilson J.A."/>
            <person name="Onodera N.T."/>
            <person name="Poole A.M."/>
            <person name="Pritham E.J."/>
            <person name="Richards T.A."/>
            <person name="Rocap G."/>
            <person name="Roy S.W."/>
            <person name="Sarai C."/>
            <person name="Schaack S."/>
            <person name="Shirato S."/>
            <person name="Slamovits C.H."/>
            <person name="Spencer D.F."/>
            <person name="Suzuki S."/>
            <person name="Worden A.Z."/>
            <person name="Zauner S."/>
            <person name="Barry K."/>
            <person name="Bell C."/>
            <person name="Bharti A.K."/>
            <person name="Crow J.A."/>
            <person name="Grimwood J."/>
            <person name="Kramer R."/>
            <person name="Lindquist E."/>
            <person name="Lucas S."/>
            <person name="Salamov A."/>
            <person name="McFadden G.I."/>
            <person name="Lane C.E."/>
            <person name="Keeling P.J."/>
            <person name="Gray M.W."/>
            <person name="Grigoriev I.V."/>
            <person name="Archibald J.M."/>
        </authorList>
    </citation>
    <scope>NUCLEOTIDE SEQUENCE</scope>
    <source>
        <strain evidence="4">CCMP2712</strain>
    </source>
</reference>
<evidence type="ECO:0000256" key="1">
    <source>
        <dbReference type="SAM" id="MobiDB-lite"/>
    </source>
</evidence>
<evidence type="ECO:0008006" key="5">
    <source>
        <dbReference type="Google" id="ProtNLM"/>
    </source>
</evidence>
<evidence type="ECO:0000313" key="2">
    <source>
        <dbReference type="EMBL" id="EKX51731.1"/>
    </source>
</evidence>
<dbReference type="SUPFAM" id="SSF56104">
    <property type="entry name" value="SAICAR synthase-like"/>
    <property type="match status" value="1"/>
</dbReference>
<reference evidence="3" key="3">
    <citation type="submission" date="2015-06" db="UniProtKB">
        <authorList>
            <consortium name="EnsemblProtists"/>
        </authorList>
    </citation>
    <scope>IDENTIFICATION</scope>
</reference>
<dbReference type="KEGG" id="gtt:GUITHDRAFT_134097"/>